<dbReference type="Gene3D" id="3.30.160.60">
    <property type="entry name" value="Classic Zinc Finger"/>
    <property type="match status" value="1"/>
</dbReference>
<protein>
    <recommendedName>
        <fullName evidence="6">C2H2-type domain-containing protein</fullName>
    </recommendedName>
</protein>
<evidence type="ECO:0000256" key="1">
    <source>
        <dbReference type="ARBA" id="ARBA00022723"/>
    </source>
</evidence>
<evidence type="ECO:0000256" key="2">
    <source>
        <dbReference type="ARBA" id="ARBA00022737"/>
    </source>
</evidence>
<sequence>MDSTSTVVSAESEGQTVAVPVETTAATVSSLDSLEKTKNLLGDQASSEKEMSASGGAPVSSAAKASTHIITNPVVPVKPSNSVIVSTASVKNPSIVNTYSSLRNLPEVDIQEIPVNSVNKESDNQNGNSFDQMGESLVMDFEDTLNDDDDSQLNELAASKTQYVCTGCGKGFCYIGWLDRHKLQSKACRNAEKMERVVATPTDAVSIDCPNTEAILNTESSKCAFPSKSEVSLSQLRADRQSLQGRLQELLQCPHPQCTFATYWLQSLTKHVNYTCKFGPVKPQTSVATTSTVGALSNTTHSVSSKSTAPVVCAICYKKCNDVQEHIDHMTSVHKMKASYRCSTCSQTFPTKLAVEAHLQTHAKMSGMSSPNTSVHYSVDTNQAEISGEEKNKRKQSFDLPTTTSIEIAEDEDDGTFMSQSEVFKCDCGKVYLQKSSYEQHIKTCIAVTSDEADDSPRKRRSFLKARDNMDTSADFMDDLDSDHIKREQIREIHVDDFCCKSCLKEFHTHRSLCSHIARAVDCREWYIKRIVPEFMKNKDNPVYSGPNPNKRLRLDELEVSQPVVIKREGRASPSVISLEHGRRAASIAAETTVKLSLLGNYVESKEAPSTVSVSKTPFGKSIQCPKCLKVFQGKSPHVAYHNHLRSFKPCDDPERYQKNISYNSQVMPQPKTEIPITLNKSVSVFPHSKLRNVASPMQPQLASKINKVPAEAIQQGVKYYCKLCPNGEIKNRVSLGCHLTIYHGLPQVNITTDKGESFRCQTCCKIFVSKYFYNMHRYDCDLTSPYVGVLNVDGTEANVGNAMETRRLPLPKASTSKAFASGSLLVANRVPEAR</sequence>
<name>A0A443SQG3_9ACAR</name>
<evidence type="ECO:0000313" key="7">
    <source>
        <dbReference type="EMBL" id="RWS29780.1"/>
    </source>
</evidence>
<gene>
    <name evidence="7" type="ORF">B4U80_12695</name>
</gene>
<dbReference type="GO" id="GO:0008270">
    <property type="term" value="F:zinc ion binding"/>
    <property type="evidence" value="ECO:0007669"/>
    <property type="project" value="UniProtKB-KW"/>
</dbReference>
<dbReference type="Proteomes" id="UP000288716">
    <property type="component" value="Unassembled WGS sequence"/>
</dbReference>
<evidence type="ECO:0000259" key="6">
    <source>
        <dbReference type="PROSITE" id="PS50157"/>
    </source>
</evidence>
<feature type="non-terminal residue" evidence="7">
    <location>
        <position position="835"/>
    </location>
</feature>
<dbReference type="InterPro" id="IPR036236">
    <property type="entry name" value="Znf_C2H2_sf"/>
</dbReference>
<evidence type="ECO:0000256" key="3">
    <source>
        <dbReference type="ARBA" id="ARBA00022771"/>
    </source>
</evidence>
<dbReference type="OrthoDB" id="6365676at2759"/>
<evidence type="ECO:0000256" key="5">
    <source>
        <dbReference type="PROSITE-ProRule" id="PRU00042"/>
    </source>
</evidence>
<dbReference type="EMBL" id="NCKV01000774">
    <property type="protein sequence ID" value="RWS29780.1"/>
    <property type="molecule type" value="Genomic_DNA"/>
</dbReference>
<proteinExistence type="predicted"/>
<comment type="caution">
    <text evidence="7">The sequence shown here is derived from an EMBL/GenBank/DDBJ whole genome shotgun (WGS) entry which is preliminary data.</text>
</comment>
<dbReference type="InterPro" id="IPR013087">
    <property type="entry name" value="Znf_C2H2_type"/>
</dbReference>
<dbReference type="AlphaFoldDB" id="A0A443SQG3"/>
<keyword evidence="3 5" id="KW-0863">Zinc-finger</keyword>
<dbReference type="PROSITE" id="PS50157">
    <property type="entry name" value="ZINC_FINGER_C2H2_2"/>
    <property type="match status" value="1"/>
</dbReference>
<dbReference type="SMART" id="SM00355">
    <property type="entry name" value="ZnF_C2H2"/>
    <property type="match status" value="6"/>
</dbReference>
<dbReference type="PANTHER" id="PTHR24409">
    <property type="entry name" value="ZINC FINGER PROTEIN 142"/>
    <property type="match status" value="1"/>
</dbReference>
<keyword evidence="4" id="KW-0862">Zinc</keyword>
<dbReference type="STRING" id="299467.A0A443SQG3"/>
<dbReference type="GO" id="GO:0005634">
    <property type="term" value="C:nucleus"/>
    <property type="evidence" value="ECO:0007669"/>
    <property type="project" value="TreeGrafter"/>
</dbReference>
<accession>A0A443SQG3</accession>
<keyword evidence="2" id="KW-0677">Repeat</keyword>
<dbReference type="PANTHER" id="PTHR24409:SF295">
    <property type="entry name" value="AZ2-RELATED"/>
    <property type="match status" value="1"/>
</dbReference>
<reference evidence="7 8" key="1">
    <citation type="journal article" date="2018" name="Gigascience">
        <title>Genomes of trombidid mites reveal novel predicted allergens and laterally-transferred genes associated with secondary metabolism.</title>
        <authorList>
            <person name="Dong X."/>
            <person name="Chaisiri K."/>
            <person name="Xia D."/>
            <person name="Armstrong S.D."/>
            <person name="Fang Y."/>
            <person name="Donnelly M.J."/>
            <person name="Kadowaki T."/>
            <person name="McGarry J.W."/>
            <person name="Darby A.C."/>
            <person name="Makepeace B.L."/>
        </authorList>
    </citation>
    <scope>NUCLEOTIDE SEQUENCE [LARGE SCALE GENOMIC DNA]</scope>
    <source>
        <strain evidence="7">UoL-UT</strain>
    </source>
</reference>
<evidence type="ECO:0000313" key="8">
    <source>
        <dbReference type="Proteomes" id="UP000288716"/>
    </source>
</evidence>
<organism evidence="7 8">
    <name type="scientific">Leptotrombidium deliense</name>
    <dbReference type="NCBI Taxonomy" id="299467"/>
    <lineage>
        <taxon>Eukaryota</taxon>
        <taxon>Metazoa</taxon>
        <taxon>Ecdysozoa</taxon>
        <taxon>Arthropoda</taxon>
        <taxon>Chelicerata</taxon>
        <taxon>Arachnida</taxon>
        <taxon>Acari</taxon>
        <taxon>Acariformes</taxon>
        <taxon>Trombidiformes</taxon>
        <taxon>Prostigmata</taxon>
        <taxon>Anystina</taxon>
        <taxon>Parasitengona</taxon>
        <taxon>Trombiculoidea</taxon>
        <taxon>Trombiculidae</taxon>
        <taxon>Leptotrombidium</taxon>
    </lineage>
</organism>
<keyword evidence="8" id="KW-1185">Reference proteome</keyword>
<dbReference type="GO" id="GO:0000981">
    <property type="term" value="F:DNA-binding transcription factor activity, RNA polymerase II-specific"/>
    <property type="evidence" value="ECO:0007669"/>
    <property type="project" value="TreeGrafter"/>
</dbReference>
<dbReference type="PROSITE" id="PS00028">
    <property type="entry name" value="ZINC_FINGER_C2H2_1"/>
    <property type="match status" value="1"/>
</dbReference>
<keyword evidence="1" id="KW-0479">Metal-binding</keyword>
<dbReference type="SUPFAM" id="SSF57667">
    <property type="entry name" value="beta-beta-alpha zinc fingers"/>
    <property type="match status" value="1"/>
</dbReference>
<feature type="domain" description="C2H2-type" evidence="6">
    <location>
        <begin position="340"/>
        <end position="367"/>
    </location>
</feature>
<dbReference type="VEuPathDB" id="VectorBase:LDEU002264"/>
<dbReference type="GO" id="GO:0000977">
    <property type="term" value="F:RNA polymerase II transcription regulatory region sequence-specific DNA binding"/>
    <property type="evidence" value="ECO:0007669"/>
    <property type="project" value="TreeGrafter"/>
</dbReference>
<evidence type="ECO:0000256" key="4">
    <source>
        <dbReference type="ARBA" id="ARBA00022833"/>
    </source>
</evidence>